<accession>A0A1E3X4V7</accession>
<dbReference type="AlphaFoldDB" id="A0A1E3X4V7"/>
<protein>
    <submittedName>
        <fullName evidence="1">Uncharacterized protein</fullName>
    </submittedName>
</protein>
<evidence type="ECO:0000313" key="2">
    <source>
        <dbReference type="Proteomes" id="UP000094056"/>
    </source>
</evidence>
<comment type="caution">
    <text evidence="1">The sequence shown here is derived from an EMBL/GenBank/DDBJ whole genome shotgun (WGS) entry which is preliminary data.</text>
</comment>
<proteinExistence type="predicted"/>
<organism evidence="1 2">
    <name type="scientific">Candidatus Scalindua rubra</name>
    <dbReference type="NCBI Taxonomy" id="1872076"/>
    <lineage>
        <taxon>Bacteria</taxon>
        <taxon>Pseudomonadati</taxon>
        <taxon>Planctomycetota</taxon>
        <taxon>Candidatus Brocadiia</taxon>
        <taxon>Candidatus Brocadiales</taxon>
        <taxon>Candidatus Scalinduaceae</taxon>
        <taxon>Candidatus Scalindua</taxon>
    </lineage>
</organism>
<sequence>MLFIRNYSLPESSRKARLPSVGQGGYNPAFGGNPELHSILQTSTTNPQIFPLFNTKIDSRSRSGMTICSVLYYFHNSIPIYMRTCLSVIPEEYLLGKQTGNLILTFVRTCFHPSWCPERAWRFITRDSMHFKVQSHFAQQNAIN</sequence>
<name>A0A1E3X4V7_9BACT</name>
<evidence type="ECO:0000313" key="1">
    <source>
        <dbReference type="EMBL" id="ODS30713.1"/>
    </source>
</evidence>
<dbReference type="EMBL" id="MAYW01000185">
    <property type="protein sequence ID" value="ODS30713.1"/>
    <property type="molecule type" value="Genomic_DNA"/>
</dbReference>
<gene>
    <name evidence="1" type="ORF">SCARUB_04177</name>
</gene>
<reference evidence="1 2" key="1">
    <citation type="submission" date="2016-07" db="EMBL/GenBank/DDBJ databases">
        <title>Draft genome of Scalindua rubra, obtained from a brine-seawater interface in the Red Sea, sheds light on salt adaptation in anammox bacteria.</title>
        <authorList>
            <person name="Speth D.R."/>
            <person name="Lagkouvardos I."/>
            <person name="Wang Y."/>
            <person name="Qian P.-Y."/>
            <person name="Dutilh B.E."/>
            <person name="Jetten M.S."/>
        </authorList>
    </citation>
    <scope>NUCLEOTIDE SEQUENCE [LARGE SCALE GENOMIC DNA]</scope>
    <source>
        <strain evidence="1">BSI-1</strain>
    </source>
</reference>
<dbReference type="Proteomes" id="UP000094056">
    <property type="component" value="Unassembled WGS sequence"/>
</dbReference>